<dbReference type="InterPro" id="IPR001173">
    <property type="entry name" value="Glyco_trans_2-like"/>
</dbReference>
<dbReference type="Proteomes" id="UP000610456">
    <property type="component" value="Unassembled WGS sequence"/>
</dbReference>
<organism evidence="2 3">
    <name type="scientific">Salinimicrobium marinum</name>
    <dbReference type="NCBI Taxonomy" id="680283"/>
    <lineage>
        <taxon>Bacteria</taxon>
        <taxon>Pseudomonadati</taxon>
        <taxon>Bacteroidota</taxon>
        <taxon>Flavobacteriia</taxon>
        <taxon>Flavobacteriales</taxon>
        <taxon>Flavobacteriaceae</taxon>
        <taxon>Salinimicrobium</taxon>
    </lineage>
</organism>
<evidence type="ECO:0000313" key="2">
    <source>
        <dbReference type="EMBL" id="GHA50349.1"/>
    </source>
</evidence>
<evidence type="ECO:0000259" key="1">
    <source>
        <dbReference type="Pfam" id="PF00535"/>
    </source>
</evidence>
<gene>
    <name evidence="2" type="ORF">GCM10007103_33870</name>
</gene>
<dbReference type="Pfam" id="PF00535">
    <property type="entry name" value="Glycos_transf_2"/>
    <property type="match status" value="1"/>
</dbReference>
<dbReference type="Gene3D" id="3.90.550.10">
    <property type="entry name" value="Spore Coat Polysaccharide Biosynthesis Protein SpsA, Chain A"/>
    <property type="match status" value="1"/>
</dbReference>
<dbReference type="CDD" id="cd00761">
    <property type="entry name" value="Glyco_tranf_GTA_type"/>
    <property type="match status" value="1"/>
</dbReference>
<sequence length="273" mass="31718">MGRAEYLYDVLKDFSVQTHLPKKIIIVEQNPNITSASELEFIKGENWPFEIVHHFIHRTGACKARNIALKEVTSEYVFFADDDIRISRNLLENIFSEIKRYDLCAVNMNCRQPGEETVFGKIKQWGSFGSGTSVVKSLYAKKCRFSEIFEHGHGEDTDFGMQLRRVGCDIIYHPNLEIAHLKAPMGGFREKPILEWETEDPLPKPSPTVMAYALRNYTPHQIRGYKISLFIKFYPRQKIKNPVSYISSMNKRWKKSMDWAEKLMKQGQSLRST</sequence>
<protein>
    <recommendedName>
        <fullName evidence="1">Glycosyltransferase 2-like domain-containing protein</fullName>
    </recommendedName>
</protein>
<dbReference type="InterPro" id="IPR029044">
    <property type="entry name" value="Nucleotide-diphossugar_trans"/>
</dbReference>
<comment type="caution">
    <text evidence="2">The sequence shown here is derived from an EMBL/GenBank/DDBJ whole genome shotgun (WGS) entry which is preliminary data.</text>
</comment>
<dbReference type="AlphaFoldDB" id="A0A918SKL5"/>
<dbReference type="SUPFAM" id="SSF53448">
    <property type="entry name" value="Nucleotide-diphospho-sugar transferases"/>
    <property type="match status" value="1"/>
</dbReference>
<feature type="domain" description="Glycosyltransferase 2-like" evidence="1">
    <location>
        <begin position="3"/>
        <end position="123"/>
    </location>
</feature>
<evidence type="ECO:0000313" key="3">
    <source>
        <dbReference type="Proteomes" id="UP000610456"/>
    </source>
</evidence>
<accession>A0A918SKL5</accession>
<reference evidence="2" key="2">
    <citation type="submission" date="2020-09" db="EMBL/GenBank/DDBJ databases">
        <authorList>
            <person name="Sun Q."/>
            <person name="Kim S."/>
        </authorList>
    </citation>
    <scope>NUCLEOTIDE SEQUENCE</scope>
    <source>
        <strain evidence="2">KCTC 12719</strain>
    </source>
</reference>
<dbReference type="EMBL" id="BMXB01000023">
    <property type="protein sequence ID" value="GHA50349.1"/>
    <property type="molecule type" value="Genomic_DNA"/>
</dbReference>
<keyword evidence="3" id="KW-1185">Reference proteome</keyword>
<dbReference type="PANTHER" id="PTHR43685:SF2">
    <property type="entry name" value="GLYCOSYLTRANSFERASE 2-LIKE DOMAIN-CONTAINING PROTEIN"/>
    <property type="match status" value="1"/>
</dbReference>
<reference evidence="2" key="1">
    <citation type="journal article" date="2014" name="Int. J. Syst. Evol. Microbiol.">
        <title>Complete genome sequence of Corynebacterium casei LMG S-19264T (=DSM 44701T), isolated from a smear-ripened cheese.</title>
        <authorList>
            <consortium name="US DOE Joint Genome Institute (JGI-PGF)"/>
            <person name="Walter F."/>
            <person name="Albersmeier A."/>
            <person name="Kalinowski J."/>
            <person name="Ruckert C."/>
        </authorList>
    </citation>
    <scope>NUCLEOTIDE SEQUENCE</scope>
    <source>
        <strain evidence="2">KCTC 12719</strain>
    </source>
</reference>
<proteinExistence type="predicted"/>
<dbReference type="InterPro" id="IPR050834">
    <property type="entry name" value="Glycosyltransf_2"/>
</dbReference>
<name>A0A918SKL5_9FLAO</name>
<dbReference type="PANTHER" id="PTHR43685">
    <property type="entry name" value="GLYCOSYLTRANSFERASE"/>
    <property type="match status" value="1"/>
</dbReference>